<dbReference type="GeneID" id="87589189"/>
<gene>
    <name evidence="2" type="ORF">BFO01nite_50500</name>
</gene>
<evidence type="ECO:0000313" key="2">
    <source>
        <dbReference type="EMBL" id="GED60918.1"/>
    </source>
</evidence>
<proteinExistence type="predicted"/>
<protein>
    <submittedName>
        <fullName evidence="2">Uncharacterized protein</fullName>
    </submittedName>
</protein>
<keyword evidence="3" id="KW-1185">Reference proteome</keyword>
<dbReference type="Proteomes" id="UP000319498">
    <property type="component" value="Unassembled WGS sequence"/>
</dbReference>
<keyword evidence="1" id="KW-1133">Transmembrane helix</keyword>
<keyword evidence="1" id="KW-0812">Transmembrane</keyword>
<feature type="transmembrane region" description="Helical" evidence="1">
    <location>
        <begin position="6"/>
        <end position="24"/>
    </location>
</feature>
<accession>A0ABQ0TC90</accession>
<dbReference type="EMBL" id="BJOL01000037">
    <property type="protein sequence ID" value="GED60918.1"/>
    <property type="molecule type" value="Genomic_DNA"/>
</dbReference>
<reference evidence="2 3" key="1">
    <citation type="submission" date="2019-06" db="EMBL/GenBank/DDBJ databases">
        <title>Whole genome shotgun sequence of Brevibacillus formosus NBRC 15716.</title>
        <authorList>
            <person name="Hosoyama A."/>
            <person name="Uohara A."/>
            <person name="Ohji S."/>
            <person name="Ichikawa N."/>
        </authorList>
    </citation>
    <scope>NUCLEOTIDE SEQUENCE [LARGE SCALE GENOMIC DNA]</scope>
    <source>
        <strain evidence="2 3">NBRC 15716</strain>
    </source>
</reference>
<evidence type="ECO:0000256" key="1">
    <source>
        <dbReference type="SAM" id="Phobius"/>
    </source>
</evidence>
<dbReference type="RefSeq" id="WP_162837754.1">
    <property type="nucleotide sequence ID" value="NZ_BJOL01000037.1"/>
</dbReference>
<sequence length="57" mass="7189">MIFLTLVIFFAFLLIVWAVVRLLFRLEKHDSIKHDERELWNRFQVKEQEIRYRKPKK</sequence>
<name>A0ABQ0TC90_9BACL</name>
<organism evidence="2 3">
    <name type="scientific">Brevibacillus formosus</name>
    <dbReference type="NCBI Taxonomy" id="54913"/>
    <lineage>
        <taxon>Bacteria</taxon>
        <taxon>Bacillati</taxon>
        <taxon>Bacillota</taxon>
        <taxon>Bacilli</taxon>
        <taxon>Bacillales</taxon>
        <taxon>Paenibacillaceae</taxon>
        <taxon>Brevibacillus</taxon>
    </lineage>
</organism>
<comment type="caution">
    <text evidence="2">The sequence shown here is derived from an EMBL/GenBank/DDBJ whole genome shotgun (WGS) entry which is preliminary data.</text>
</comment>
<evidence type="ECO:0000313" key="3">
    <source>
        <dbReference type="Proteomes" id="UP000319498"/>
    </source>
</evidence>
<keyword evidence="1" id="KW-0472">Membrane</keyword>